<evidence type="ECO:0000256" key="1">
    <source>
        <dbReference type="SAM" id="MobiDB-lite"/>
    </source>
</evidence>
<protein>
    <submittedName>
        <fullName evidence="2">Uncharacterized protein</fullName>
    </submittedName>
</protein>
<feature type="region of interest" description="Disordered" evidence="1">
    <location>
        <begin position="42"/>
        <end position="76"/>
    </location>
</feature>
<dbReference type="InterPro" id="IPR001387">
    <property type="entry name" value="Cro/C1-type_HTH"/>
</dbReference>
<dbReference type="SUPFAM" id="SSF47413">
    <property type="entry name" value="lambda repressor-like DNA-binding domains"/>
    <property type="match status" value="1"/>
</dbReference>
<evidence type="ECO:0000313" key="2">
    <source>
        <dbReference type="EMBL" id="GHD15151.1"/>
    </source>
</evidence>
<dbReference type="InterPro" id="IPR010982">
    <property type="entry name" value="Lambda_DNA-bd_dom_sf"/>
</dbReference>
<reference evidence="2" key="2">
    <citation type="submission" date="2020-09" db="EMBL/GenBank/DDBJ databases">
        <authorList>
            <person name="Sun Q."/>
            <person name="Ohkuma M."/>
        </authorList>
    </citation>
    <scope>NUCLEOTIDE SEQUENCE</scope>
    <source>
        <strain evidence="2">JCM 4637</strain>
    </source>
</reference>
<name>A0A918X6F1_9ACTN</name>
<dbReference type="AlphaFoldDB" id="A0A918X6F1"/>
<organism evidence="2 3">
    <name type="scientific">Streptomyces finlayi</name>
    <dbReference type="NCBI Taxonomy" id="67296"/>
    <lineage>
        <taxon>Bacteria</taxon>
        <taxon>Bacillati</taxon>
        <taxon>Actinomycetota</taxon>
        <taxon>Actinomycetes</taxon>
        <taxon>Kitasatosporales</taxon>
        <taxon>Streptomycetaceae</taxon>
        <taxon>Streptomyces</taxon>
    </lineage>
</organism>
<reference evidence="2" key="1">
    <citation type="journal article" date="2014" name="Int. J. Syst. Evol. Microbiol.">
        <title>Complete genome sequence of Corynebacterium casei LMG S-19264T (=DSM 44701T), isolated from a smear-ripened cheese.</title>
        <authorList>
            <consortium name="US DOE Joint Genome Institute (JGI-PGF)"/>
            <person name="Walter F."/>
            <person name="Albersmeier A."/>
            <person name="Kalinowski J."/>
            <person name="Ruckert C."/>
        </authorList>
    </citation>
    <scope>NUCLEOTIDE SEQUENCE</scope>
    <source>
        <strain evidence="2">JCM 4637</strain>
    </source>
</reference>
<evidence type="ECO:0000313" key="3">
    <source>
        <dbReference type="Proteomes" id="UP000638353"/>
    </source>
</evidence>
<dbReference type="EMBL" id="BMVC01000022">
    <property type="protein sequence ID" value="GHD15151.1"/>
    <property type="molecule type" value="Genomic_DNA"/>
</dbReference>
<dbReference type="Proteomes" id="UP000638353">
    <property type="component" value="Unassembled WGS sequence"/>
</dbReference>
<gene>
    <name evidence="2" type="ORF">GCM10010334_74970</name>
</gene>
<sequence length="142" mass="14876">MGHSKLPVTQKGDNHAARAHLQDLQATPTLVRARHAVGAHTCRVGPSAGAPDEYRSSLGNGRSPLARGEEDPGGLIRLPRTELGGRLEDLGARIGCSVAMVSPLERRGRMSDFDLLISAAKAVQIPTHVLAASLGLTSAPPH</sequence>
<dbReference type="CDD" id="cd00093">
    <property type="entry name" value="HTH_XRE"/>
    <property type="match status" value="1"/>
</dbReference>
<dbReference type="GO" id="GO:0003677">
    <property type="term" value="F:DNA binding"/>
    <property type="evidence" value="ECO:0007669"/>
    <property type="project" value="InterPro"/>
</dbReference>
<proteinExistence type="predicted"/>
<comment type="caution">
    <text evidence="2">The sequence shown here is derived from an EMBL/GenBank/DDBJ whole genome shotgun (WGS) entry which is preliminary data.</text>
</comment>
<accession>A0A918X6F1</accession>